<dbReference type="SMART" id="SM00382">
    <property type="entry name" value="AAA"/>
    <property type="match status" value="1"/>
</dbReference>
<dbReference type="Proteomes" id="UP000199642">
    <property type="component" value="Unassembled WGS sequence"/>
</dbReference>
<evidence type="ECO:0000313" key="2">
    <source>
        <dbReference type="EMBL" id="SFG26907.1"/>
    </source>
</evidence>
<dbReference type="STRING" id="435880.SAMN04487988_102251"/>
<sequence length="396" mass="45502">MEKLLLLSQRKVAGIKLDFQRFLLDEIDWSNRLIGILGARGTGKTTLLLQHLKRDLPKDGSAVYVSLDDFYFTENRLLDFADEFYLLGGKTLLLDEIHRYPTWSQELKLIFDNLPDLKLIFTSSSILEIYKGEADLSRRLVSFELPELSFREFIQFEKGNSFPVFSLAEMIENHVGIAEQILEKMAPIPVFLNYLKFGSYPYYKENRESYYEKLKRTVQLTLELDINAVENLDFETIFKLKKLIRLISTSVPFTPNVSELSRKSGISRPTLLRSLELLNRAKIIQVLHKPKQGIGALTKPDKIYLANTNLLYALGEDQTNVGTVRETFFCNQLRSTDAVYLADRGDFLIGNTIFEIGGKNKSKTQIKDLPHSYLVKDDIEIGIGNTIPLWLFGFLY</sequence>
<dbReference type="RefSeq" id="WP_092789070.1">
    <property type="nucleotide sequence ID" value="NZ_FOPC01000002.1"/>
</dbReference>
<dbReference type="InterPro" id="IPR003593">
    <property type="entry name" value="AAA+_ATPase"/>
</dbReference>
<dbReference type="Gene3D" id="3.40.50.300">
    <property type="entry name" value="P-loop containing nucleotide triphosphate hydrolases"/>
    <property type="match status" value="1"/>
</dbReference>
<feature type="domain" description="AAA+ ATPase" evidence="1">
    <location>
        <begin position="30"/>
        <end position="147"/>
    </location>
</feature>
<dbReference type="Pfam" id="PF13635">
    <property type="entry name" value="DUF4143"/>
    <property type="match status" value="1"/>
</dbReference>
<dbReference type="SUPFAM" id="SSF52540">
    <property type="entry name" value="P-loop containing nucleoside triphosphate hydrolases"/>
    <property type="match status" value="1"/>
</dbReference>
<dbReference type="InterPro" id="IPR027417">
    <property type="entry name" value="P-loop_NTPase"/>
</dbReference>
<dbReference type="Pfam" id="PF13173">
    <property type="entry name" value="AAA_14"/>
    <property type="match status" value="1"/>
</dbReference>
<dbReference type="EMBL" id="FOPC01000002">
    <property type="protein sequence ID" value="SFG26907.1"/>
    <property type="molecule type" value="Genomic_DNA"/>
</dbReference>
<reference evidence="3" key="1">
    <citation type="submission" date="2016-10" db="EMBL/GenBank/DDBJ databases">
        <authorList>
            <person name="Varghese N."/>
            <person name="Submissions S."/>
        </authorList>
    </citation>
    <scope>NUCLEOTIDE SEQUENCE [LARGE SCALE GENOMIC DNA]</scope>
    <source>
        <strain evidence="3">DSM 19315</strain>
    </source>
</reference>
<dbReference type="OrthoDB" id="9768467at2"/>
<protein>
    <recommendedName>
        <fullName evidence="1">AAA+ ATPase domain-containing protein</fullName>
    </recommendedName>
</protein>
<keyword evidence="3" id="KW-1185">Reference proteome</keyword>
<dbReference type="InterPro" id="IPR041682">
    <property type="entry name" value="AAA_14"/>
</dbReference>
<dbReference type="InterPro" id="IPR025420">
    <property type="entry name" value="DUF4143"/>
</dbReference>
<organism evidence="2 3">
    <name type="scientific">Algoriphagus hitonicola</name>
    <dbReference type="NCBI Taxonomy" id="435880"/>
    <lineage>
        <taxon>Bacteria</taxon>
        <taxon>Pseudomonadati</taxon>
        <taxon>Bacteroidota</taxon>
        <taxon>Cytophagia</taxon>
        <taxon>Cytophagales</taxon>
        <taxon>Cyclobacteriaceae</taxon>
        <taxon>Algoriphagus</taxon>
    </lineage>
</organism>
<proteinExistence type="predicted"/>
<accession>A0A1I2QL09</accession>
<dbReference type="PANTHER" id="PTHR42990">
    <property type="entry name" value="ATPASE"/>
    <property type="match status" value="1"/>
</dbReference>
<dbReference type="AlphaFoldDB" id="A0A1I2QL09"/>
<name>A0A1I2QL09_9BACT</name>
<evidence type="ECO:0000259" key="1">
    <source>
        <dbReference type="SMART" id="SM00382"/>
    </source>
</evidence>
<evidence type="ECO:0000313" key="3">
    <source>
        <dbReference type="Proteomes" id="UP000199642"/>
    </source>
</evidence>
<gene>
    <name evidence="2" type="ORF">SAMN04487988_102251</name>
</gene>
<dbReference type="PANTHER" id="PTHR42990:SF1">
    <property type="entry name" value="AAA+ ATPASE DOMAIN-CONTAINING PROTEIN"/>
    <property type="match status" value="1"/>
</dbReference>